<evidence type="ECO:0000313" key="1">
    <source>
        <dbReference type="EMBL" id="OQR99419.1"/>
    </source>
</evidence>
<gene>
    <name evidence="1" type="ORF">ACHHYP_06699</name>
</gene>
<protein>
    <submittedName>
        <fullName evidence="1">Uncharacterized protein</fullName>
    </submittedName>
</protein>
<comment type="caution">
    <text evidence="1">The sequence shown here is derived from an EMBL/GenBank/DDBJ whole genome shotgun (WGS) entry which is preliminary data.</text>
</comment>
<organism evidence="1 2">
    <name type="scientific">Achlya hypogyna</name>
    <name type="common">Oomycete</name>
    <name type="synonym">Protoachlya hypogyna</name>
    <dbReference type="NCBI Taxonomy" id="1202772"/>
    <lineage>
        <taxon>Eukaryota</taxon>
        <taxon>Sar</taxon>
        <taxon>Stramenopiles</taxon>
        <taxon>Oomycota</taxon>
        <taxon>Saprolegniomycetes</taxon>
        <taxon>Saprolegniales</taxon>
        <taxon>Achlyaceae</taxon>
        <taxon>Achlya</taxon>
    </lineage>
</organism>
<evidence type="ECO:0000313" key="2">
    <source>
        <dbReference type="Proteomes" id="UP000243579"/>
    </source>
</evidence>
<proteinExistence type="predicted"/>
<name>A0A1V9ZN63_ACHHY</name>
<dbReference type="Proteomes" id="UP000243579">
    <property type="component" value="Unassembled WGS sequence"/>
</dbReference>
<dbReference type="AlphaFoldDB" id="A0A1V9ZN63"/>
<keyword evidence="2" id="KW-1185">Reference proteome</keyword>
<accession>A0A1V9ZN63</accession>
<sequence>MVPSPRESIDIGAERTSVISFWSEASSLCNKDLINISLNTELWSSRLEKVASIPSDSGGSGATDAPMALFVFDDDNVGVPVHPLSPRPHASALKSCLKSPTRTRKKKSLFRTTCVKFSTATTYSFLPTLGGCTVPKMADGASIGMAYYHTDVCVEKIPQTKRRGGRMEPMDLQTRCNLLFEIGCSADDIDNEWARIERLHVERTASQHDFPPDSAHVEMKRFWKTRVYLHSYKTSHKWFNRLGAKLRGFLSSE</sequence>
<dbReference type="EMBL" id="JNBR01000066">
    <property type="protein sequence ID" value="OQR99419.1"/>
    <property type="molecule type" value="Genomic_DNA"/>
</dbReference>
<reference evidence="1 2" key="1">
    <citation type="journal article" date="2014" name="Genome Biol. Evol.">
        <title>The secreted proteins of Achlya hypogyna and Thraustotheca clavata identify the ancestral oomycete secretome and reveal gene acquisitions by horizontal gene transfer.</title>
        <authorList>
            <person name="Misner I."/>
            <person name="Blouin N."/>
            <person name="Leonard G."/>
            <person name="Richards T.A."/>
            <person name="Lane C.E."/>
        </authorList>
    </citation>
    <scope>NUCLEOTIDE SEQUENCE [LARGE SCALE GENOMIC DNA]</scope>
    <source>
        <strain evidence="1 2">ATCC 48635</strain>
    </source>
</reference>